<dbReference type="AlphaFoldDB" id="A0A5M6CBY0"/>
<dbReference type="KEGG" id="ksn:43585474"/>
<feature type="transmembrane region" description="Helical" evidence="7">
    <location>
        <begin position="687"/>
        <end position="707"/>
    </location>
</feature>
<name>A0A5M6CBY0_9TREE</name>
<feature type="transmembrane region" description="Helical" evidence="7">
    <location>
        <begin position="425"/>
        <end position="443"/>
    </location>
</feature>
<proteinExistence type="inferred from homology"/>
<feature type="region of interest" description="Disordered" evidence="6">
    <location>
        <begin position="791"/>
        <end position="820"/>
    </location>
</feature>
<feature type="compositionally biased region" description="Polar residues" evidence="6">
    <location>
        <begin position="233"/>
        <end position="245"/>
    </location>
</feature>
<dbReference type="NCBIfam" id="TIGR00797">
    <property type="entry name" value="matE"/>
    <property type="match status" value="1"/>
</dbReference>
<dbReference type="Proteomes" id="UP000322225">
    <property type="component" value="Chromosome 5"/>
</dbReference>
<feature type="transmembrane region" description="Helical" evidence="7">
    <location>
        <begin position="648"/>
        <end position="667"/>
    </location>
</feature>
<feature type="transmembrane region" description="Helical" evidence="7">
    <location>
        <begin position="719"/>
        <end position="738"/>
    </location>
</feature>
<dbReference type="Pfam" id="PF01554">
    <property type="entry name" value="MatE"/>
    <property type="match status" value="2"/>
</dbReference>
<feature type="compositionally biased region" description="Basic and acidic residues" evidence="6">
    <location>
        <begin position="185"/>
        <end position="200"/>
    </location>
</feature>
<comment type="similarity">
    <text evidence="2">Belongs to the multi antimicrobial extrusion (MATE) (TC 2.A.66.1) family.</text>
</comment>
<dbReference type="GO" id="GO:0042910">
    <property type="term" value="F:xenobiotic transmembrane transporter activity"/>
    <property type="evidence" value="ECO:0007669"/>
    <property type="project" value="InterPro"/>
</dbReference>
<feature type="transmembrane region" description="Helical" evidence="7">
    <location>
        <begin position="492"/>
        <end position="511"/>
    </location>
</feature>
<dbReference type="EMBL" id="CP144055">
    <property type="protein sequence ID" value="WWD18533.1"/>
    <property type="molecule type" value="Genomic_DNA"/>
</dbReference>
<feature type="region of interest" description="Disordered" evidence="6">
    <location>
        <begin position="105"/>
        <end position="274"/>
    </location>
</feature>
<feature type="transmembrane region" description="Helical" evidence="7">
    <location>
        <begin position="463"/>
        <end position="480"/>
    </location>
</feature>
<feature type="compositionally biased region" description="Basic and acidic residues" evidence="6">
    <location>
        <begin position="792"/>
        <end position="806"/>
    </location>
</feature>
<reference evidence="8" key="2">
    <citation type="submission" date="2024-01" db="EMBL/GenBank/DDBJ databases">
        <title>Comparative genomics of Cryptococcus and Kwoniella reveals pathogenesis evolution and contrasting modes of karyotype evolution via chromosome fusion or intercentromeric recombination.</title>
        <authorList>
            <person name="Coelho M.A."/>
            <person name="David-Palma M."/>
            <person name="Shea T."/>
            <person name="Bowers K."/>
            <person name="McGinley-Smith S."/>
            <person name="Mohammad A.W."/>
            <person name="Gnirke A."/>
            <person name="Yurkov A.M."/>
            <person name="Nowrousian M."/>
            <person name="Sun S."/>
            <person name="Cuomo C.A."/>
            <person name="Heitman J."/>
        </authorList>
    </citation>
    <scope>NUCLEOTIDE SEQUENCE</scope>
    <source>
        <strain evidence="8">CBS 12478</strain>
    </source>
</reference>
<feature type="compositionally biased region" description="Basic and acidic residues" evidence="6">
    <location>
        <begin position="40"/>
        <end position="57"/>
    </location>
</feature>
<evidence type="ECO:0000256" key="5">
    <source>
        <dbReference type="ARBA" id="ARBA00023136"/>
    </source>
</evidence>
<dbReference type="RefSeq" id="XP_031864260.1">
    <property type="nucleotide sequence ID" value="XM_032001370.1"/>
</dbReference>
<evidence type="ECO:0000256" key="7">
    <source>
        <dbReference type="SAM" id="Phobius"/>
    </source>
</evidence>
<protein>
    <submittedName>
        <fullName evidence="8">Uncharacterized protein</fullName>
    </submittedName>
</protein>
<organism evidence="8 9">
    <name type="scientific">Kwoniella shandongensis</name>
    <dbReference type="NCBI Taxonomy" id="1734106"/>
    <lineage>
        <taxon>Eukaryota</taxon>
        <taxon>Fungi</taxon>
        <taxon>Dikarya</taxon>
        <taxon>Basidiomycota</taxon>
        <taxon>Agaricomycotina</taxon>
        <taxon>Tremellomycetes</taxon>
        <taxon>Tremellales</taxon>
        <taxon>Cryptococcaceae</taxon>
        <taxon>Kwoniella</taxon>
    </lineage>
</organism>
<feature type="compositionally biased region" description="Polar residues" evidence="6">
    <location>
        <begin position="62"/>
        <end position="72"/>
    </location>
</feature>
<evidence type="ECO:0000313" key="9">
    <source>
        <dbReference type="Proteomes" id="UP000322225"/>
    </source>
</evidence>
<feature type="compositionally biased region" description="Basic and acidic residues" evidence="6">
    <location>
        <begin position="221"/>
        <end position="230"/>
    </location>
</feature>
<accession>A0A5M6CBY0</accession>
<evidence type="ECO:0000256" key="1">
    <source>
        <dbReference type="ARBA" id="ARBA00004141"/>
    </source>
</evidence>
<keyword evidence="3 7" id="KW-0812">Transmembrane</keyword>
<dbReference type="PANTHER" id="PTHR11206">
    <property type="entry name" value="MULTIDRUG RESISTANCE PROTEIN"/>
    <property type="match status" value="1"/>
</dbReference>
<evidence type="ECO:0000256" key="6">
    <source>
        <dbReference type="SAM" id="MobiDB-lite"/>
    </source>
</evidence>
<evidence type="ECO:0000256" key="2">
    <source>
        <dbReference type="ARBA" id="ARBA00010199"/>
    </source>
</evidence>
<reference evidence="8" key="1">
    <citation type="submission" date="2017-08" db="EMBL/GenBank/DDBJ databases">
        <authorList>
            <person name="Cuomo C."/>
            <person name="Billmyre B."/>
            <person name="Heitman J."/>
        </authorList>
    </citation>
    <scope>NUCLEOTIDE SEQUENCE</scope>
    <source>
        <strain evidence="8">CBS 12478</strain>
    </source>
</reference>
<sequence>MSNYPHSASIASSLSTSPYAVASNLENLINRSRTHPHPRRPSEIDHSPLLQAHDHPEPSPTLDETGTYSPSHSGAAARRRQSAGLNLVNPPRVGTIQEASYEEPLIFQDDEDNQAETGTDERSGLLDQQWSRRNSRTSRRSYGATSAPLVGGGGGGRLRRVSVEGMTPAGRVGNSRSRSKARTPPRREGVHMRRADKEGLESPEPPRGGPDSTDDDEVDDTSSRRGRQVDSRPLSTRTSSPYSSTHHIHHGGAASNRRQSMTARMADDSSGDEGGDVARGLVAAGGGAMFGGKAGLGMTPAAGTVMDLDPVEELDAQDLELPVAQDGTEVRVWTEALRAEFPIILYSSLPIFATQVAEWSLVLASIISIGHLGTTDLAASSLASMTASVTCYSILQGLCTALDTLLPAAWTSSDPSRVGLWTQRMGVVLVVSMIPMFVVWWNIQGILVTLGQDPIVAQRAGLYLRWMSIGIPGYGGNILVKKYLQAQNLMKVPTYTLFFVAPLNLVFNWLFVWGPKACRLGFVGGALATSLSYNLAFMISTGWVLLYGPRVAFHPFQLKHAFSKLGTVTSLGLAGTIMLSSEWWAWEACALAASLLGPTNLAAQSVLLSTASTFYQVPASLGIASAVRVGNLLGAGRGWEAKWASRACLFLSVTFAFINSLILLIFRKNWGYLFNDDPDVVHLVAEIMPYIALFQIADGVAATAGSVLRSLGLHTTGALINLTSYYIIGLPFGIWLTFQPNLHLGLIGLWIGLSVALAYASILEFVMVWRANWVRAVERVRERLGLPAHGQVGEDGKWDGDGQIRSDDDDEESDDRDRRV</sequence>
<dbReference type="InterPro" id="IPR002528">
    <property type="entry name" value="MATE_fam"/>
</dbReference>
<dbReference type="InterPro" id="IPR045069">
    <property type="entry name" value="MATE_euk"/>
</dbReference>
<feature type="transmembrane region" description="Helical" evidence="7">
    <location>
        <begin position="744"/>
        <end position="769"/>
    </location>
</feature>
<feature type="region of interest" description="Disordered" evidence="6">
    <location>
        <begin position="31"/>
        <end position="90"/>
    </location>
</feature>
<dbReference type="GO" id="GO:1990961">
    <property type="term" value="P:xenobiotic detoxification by transmembrane export across the plasma membrane"/>
    <property type="evidence" value="ECO:0007669"/>
    <property type="project" value="InterPro"/>
</dbReference>
<evidence type="ECO:0000313" key="8">
    <source>
        <dbReference type="EMBL" id="WWD18533.1"/>
    </source>
</evidence>
<dbReference type="GO" id="GO:0016020">
    <property type="term" value="C:membrane"/>
    <property type="evidence" value="ECO:0007669"/>
    <property type="project" value="UniProtKB-SubCell"/>
</dbReference>
<dbReference type="OrthoDB" id="2126698at2759"/>
<dbReference type="GeneID" id="43585474"/>
<evidence type="ECO:0000256" key="4">
    <source>
        <dbReference type="ARBA" id="ARBA00022989"/>
    </source>
</evidence>
<keyword evidence="4 7" id="KW-1133">Transmembrane helix</keyword>
<gene>
    <name evidence="8" type="ORF">CI109_102986</name>
</gene>
<comment type="subcellular location">
    <subcellularLocation>
        <location evidence="1">Membrane</location>
        <topology evidence="1">Multi-pass membrane protein</topology>
    </subcellularLocation>
</comment>
<keyword evidence="5 7" id="KW-0472">Membrane</keyword>
<dbReference type="CDD" id="cd13132">
    <property type="entry name" value="MATE_eukaryotic"/>
    <property type="match status" value="1"/>
</dbReference>
<dbReference type="GO" id="GO:0015297">
    <property type="term" value="F:antiporter activity"/>
    <property type="evidence" value="ECO:0007669"/>
    <property type="project" value="InterPro"/>
</dbReference>
<evidence type="ECO:0000256" key="3">
    <source>
        <dbReference type="ARBA" id="ARBA00022692"/>
    </source>
</evidence>
<keyword evidence="9" id="KW-1185">Reference proteome</keyword>
<feature type="transmembrane region" description="Helical" evidence="7">
    <location>
        <begin position="531"/>
        <end position="553"/>
    </location>
</feature>